<dbReference type="SMART" id="SM00028">
    <property type="entry name" value="TPR"/>
    <property type="match status" value="3"/>
</dbReference>
<evidence type="ECO:0000313" key="2">
    <source>
        <dbReference type="EMBL" id="WGK69229.1"/>
    </source>
</evidence>
<dbReference type="InterPro" id="IPR011990">
    <property type="entry name" value="TPR-like_helical_dom_sf"/>
</dbReference>
<evidence type="ECO:0000256" key="1">
    <source>
        <dbReference type="SAM" id="Phobius"/>
    </source>
</evidence>
<dbReference type="Pfam" id="PF13432">
    <property type="entry name" value="TPR_16"/>
    <property type="match status" value="1"/>
</dbReference>
<dbReference type="Proteomes" id="UP001228690">
    <property type="component" value="Chromosome"/>
</dbReference>
<keyword evidence="1" id="KW-1133">Transmembrane helix</keyword>
<proteinExistence type="predicted"/>
<dbReference type="EMBL" id="CP123443">
    <property type="protein sequence ID" value="WGK69229.1"/>
    <property type="molecule type" value="Genomic_DNA"/>
</dbReference>
<accession>A0ABY8MGX9</accession>
<name>A0ABY8MGX9_9SPIO</name>
<sequence>MNNTRKTFLILFLGLSFVGFITLLWGYYYMFQEVSQAEGVKIEELWNKGELNEIIELTAEKLQKDSLNFQLLRYSGYAYFYLALSQIDEQERQLNLSLAIRYLRKALVAGYPNKSVSAEIYYILGKSYFHRGLPSMSLSLYHLQKSVEMSYRARDSFEFLADAYRQLGQERQSLDYFESLYRGGKTSDRFLLAYGESLIGAGENVRAEAVLKNAQKNTQNQLLVAEILLQLGQVYYNMGNWSGAKLSLEEALEKKESADAHFLLGEVYRALDQPVQARKKWRLTLELDDQYEAALRRLQE</sequence>
<reference evidence="2 3" key="1">
    <citation type="submission" date="2023-04" db="EMBL/GenBank/DDBJ databases">
        <title>Spirochaete genome identified in red abalone sample constitutes a novel genus.</title>
        <authorList>
            <person name="Sharma S.P."/>
            <person name="Purcell C.M."/>
            <person name="Hyde J.R."/>
            <person name="Severin A.J."/>
        </authorList>
    </citation>
    <scope>NUCLEOTIDE SEQUENCE [LARGE SCALE GENOMIC DNA]</scope>
    <source>
        <strain evidence="2 3">SP-2023</strain>
    </source>
</reference>
<keyword evidence="1" id="KW-0812">Transmembrane</keyword>
<dbReference type="SUPFAM" id="SSF48452">
    <property type="entry name" value="TPR-like"/>
    <property type="match status" value="1"/>
</dbReference>
<keyword evidence="1" id="KW-0472">Membrane</keyword>
<protein>
    <submittedName>
        <fullName evidence="2">Tetratricopeptide repeat protein</fullName>
    </submittedName>
</protein>
<dbReference type="InterPro" id="IPR019734">
    <property type="entry name" value="TPR_rpt"/>
</dbReference>
<keyword evidence="3" id="KW-1185">Reference proteome</keyword>
<gene>
    <name evidence="2" type="ORF">P0082_12250</name>
</gene>
<organism evidence="2 3">
    <name type="scientific">Candidatus Haliotispira prima</name>
    <dbReference type="NCBI Taxonomy" id="3034016"/>
    <lineage>
        <taxon>Bacteria</taxon>
        <taxon>Pseudomonadati</taxon>
        <taxon>Spirochaetota</taxon>
        <taxon>Spirochaetia</taxon>
        <taxon>Spirochaetales</taxon>
        <taxon>Spirochaetaceae</taxon>
        <taxon>Candidatus Haliotispira</taxon>
    </lineage>
</organism>
<feature type="transmembrane region" description="Helical" evidence="1">
    <location>
        <begin position="7"/>
        <end position="28"/>
    </location>
</feature>
<dbReference type="Gene3D" id="1.25.40.10">
    <property type="entry name" value="Tetratricopeptide repeat domain"/>
    <property type="match status" value="2"/>
</dbReference>
<dbReference type="RefSeq" id="WP_326927417.1">
    <property type="nucleotide sequence ID" value="NZ_CP123443.1"/>
</dbReference>
<evidence type="ECO:0000313" key="3">
    <source>
        <dbReference type="Proteomes" id="UP001228690"/>
    </source>
</evidence>